<accession>A0A9P5XJD6</accession>
<organism evidence="4 5">
    <name type="scientific">Macrolepiota fuliginosa MF-IS2</name>
    <dbReference type="NCBI Taxonomy" id="1400762"/>
    <lineage>
        <taxon>Eukaryota</taxon>
        <taxon>Fungi</taxon>
        <taxon>Dikarya</taxon>
        <taxon>Basidiomycota</taxon>
        <taxon>Agaricomycotina</taxon>
        <taxon>Agaricomycetes</taxon>
        <taxon>Agaricomycetidae</taxon>
        <taxon>Agaricales</taxon>
        <taxon>Agaricineae</taxon>
        <taxon>Agaricaceae</taxon>
        <taxon>Macrolepiota</taxon>
    </lineage>
</organism>
<dbReference type="GO" id="GO:0016740">
    <property type="term" value="F:transferase activity"/>
    <property type="evidence" value="ECO:0007669"/>
    <property type="project" value="UniProtKB-KW"/>
</dbReference>
<name>A0A9P5XJD6_9AGAR</name>
<dbReference type="SMART" id="SM00672">
    <property type="entry name" value="CAP10"/>
    <property type="match status" value="1"/>
</dbReference>
<dbReference type="OrthoDB" id="541052at2759"/>
<dbReference type="EMBL" id="MU151096">
    <property type="protein sequence ID" value="KAF9450836.1"/>
    <property type="molecule type" value="Genomic_DNA"/>
</dbReference>
<evidence type="ECO:0000259" key="3">
    <source>
        <dbReference type="SMART" id="SM00672"/>
    </source>
</evidence>
<gene>
    <name evidence="4" type="ORF">P691DRAFT_757812</name>
</gene>
<keyword evidence="2" id="KW-0808">Transferase</keyword>
<dbReference type="AlphaFoldDB" id="A0A9P5XJD6"/>
<comment type="similarity">
    <text evidence="1">Belongs to the glycosyltransferase 90 family.</text>
</comment>
<proteinExistence type="inferred from homology"/>
<protein>
    <submittedName>
        <fullName evidence="4">Glycosyltransferase family 90 protein</fullName>
    </submittedName>
</protein>
<keyword evidence="5" id="KW-1185">Reference proteome</keyword>
<dbReference type="PANTHER" id="PTHR12203">
    <property type="entry name" value="KDEL LYS-ASP-GLU-LEU CONTAINING - RELATED"/>
    <property type="match status" value="1"/>
</dbReference>
<evidence type="ECO:0000256" key="1">
    <source>
        <dbReference type="ARBA" id="ARBA00010118"/>
    </source>
</evidence>
<dbReference type="Pfam" id="PF05686">
    <property type="entry name" value="Glyco_transf_90"/>
    <property type="match status" value="1"/>
</dbReference>
<feature type="domain" description="Glycosyl transferase CAP10" evidence="3">
    <location>
        <begin position="322"/>
        <end position="606"/>
    </location>
</feature>
<reference evidence="4" key="1">
    <citation type="submission" date="2020-11" db="EMBL/GenBank/DDBJ databases">
        <authorList>
            <consortium name="DOE Joint Genome Institute"/>
            <person name="Ahrendt S."/>
            <person name="Riley R."/>
            <person name="Andreopoulos W."/>
            <person name="Labutti K."/>
            <person name="Pangilinan J."/>
            <person name="Ruiz-Duenas F.J."/>
            <person name="Barrasa J.M."/>
            <person name="Sanchez-Garcia M."/>
            <person name="Camarero S."/>
            <person name="Miyauchi S."/>
            <person name="Serrano A."/>
            <person name="Linde D."/>
            <person name="Babiker R."/>
            <person name="Drula E."/>
            <person name="Ayuso-Fernandez I."/>
            <person name="Pacheco R."/>
            <person name="Padilla G."/>
            <person name="Ferreira P."/>
            <person name="Barriuso J."/>
            <person name="Kellner H."/>
            <person name="Castanera R."/>
            <person name="Alfaro M."/>
            <person name="Ramirez L."/>
            <person name="Pisabarro A.G."/>
            <person name="Kuo A."/>
            <person name="Tritt A."/>
            <person name="Lipzen A."/>
            <person name="He G."/>
            <person name="Yan M."/>
            <person name="Ng V."/>
            <person name="Cullen D."/>
            <person name="Martin F."/>
            <person name="Rosso M.-N."/>
            <person name="Henrissat B."/>
            <person name="Hibbett D."/>
            <person name="Martinez A.T."/>
            <person name="Grigoriev I.V."/>
        </authorList>
    </citation>
    <scope>NUCLEOTIDE SEQUENCE</scope>
    <source>
        <strain evidence="4">MF-IS2</strain>
    </source>
</reference>
<evidence type="ECO:0000313" key="5">
    <source>
        <dbReference type="Proteomes" id="UP000807342"/>
    </source>
</evidence>
<dbReference type="InterPro" id="IPR051091">
    <property type="entry name" value="O-Glucosyltr/Glycosyltrsf_90"/>
</dbReference>
<evidence type="ECO:0000256" key="2">
    <source>
        <dbReference type="ARBA" id="ARBA00022679"/>
    </source>
</evidence>
<comment type="caution">
    <text evidence="4">The sequence shown here is derived from an EMBL/GenBank/DDBJ whole genome shotgun (WGS) entry which is preliminary data.</text>
</comment>
<dbReference type="PANTHER" id="PTHR12203:SF35">
    <property type="entry name" value="PROTEIN O-GLUCOSYLTRANSFERASE 1"/>
    <property type="match status" value="1"/>
</dbReference>
<sequence length="619" mass="70165">MFSLSPRRSVRRPVLLVVLLASLVFIAGLLRDSPGVPPRPAAATATATAAPPTATHSFRPDGLLEVNPQAPHPIYSLIERAQQQWSTKLDNASKSLKEAVAEYQRRYNRKPPLGFDAWWAYVQKHNVQLPDEYDQIYSDLEPFWGIHPRDLQAIQAEWEAHEDSYTLGKDTSDAPIDILNFTFGGDRPDEKVHLLNPGFEVIELLEDIQEYIPPFRAVFSPHDNPNLFTDWELRDMAVKAAAQGKYIDINNPPEVKLHGWLSACPPLSKAWTDPLPSVFHKSPPPPSQNLPEPTHTPKTFIHDHKLTMDPCHHPSLLTSHGQFLSHKTGPIPHSRLIPQFSYSPSALHHDITPAMPINWIGSVKDDVPWEDKVDSRLLWRGRNTGIWHEGKGTGVEGDGNGVPWSLAQRDRFVTFANTDFGEFVQVLSSEGEKEVPPKVKRYRKAQMFPSLFDVSFAAAPINCFEGDGTCAVLESRFEFRPHQSVRASLGYKYVMDVDGNGWSSRFKRLVTSNSMIVKATVYREWWLDRIQPWVHYVPVKNDYSDVVDVMVFFAGEPGGGKGGNEELAKEIARAGKEWSLGFWRREDLTAYWFRLLLEYARVMSEEREGMGFEYHGEVV</sequence>
<evidence type="ECO:0000313" key="4">
    <source>
        <dbReference type="EMBL" id="KAF9450836.1"/>
    </source>
</evidence>
<dbReference type="Proteomes" id="UP000807342">
    <property type="component" value="Unassembled WGS sequence"/>
</dbReference>
<dbReference type="InterPro" id="IPR006598">
    <property type="entry name" value="CAP10"/>
</dbReference>